<dbReference type="CDD" id="cd13692">
    <property type="entry name" value="PBP2_BztA"/>
    <property type="match status" value="1"/>
</dbReference>
<keyword evidence="2" id="KW-0813">Transport</keyword>
<evidence type="ECO:0000259" key="5">
    <source>
        <dbReference type="SMART" id="SM00062"/>
    </source>
</evidence>
<evidence type="ECO:0000313" key="7">
    <source>
        <dbReference type="Proteomes" id="UP000298781"/>
    </source>
</evidence>
<evidence type="ECO:0000256" key="1">
    <source>
        <dbReference type="ARBA" id="ARBA00010333"/>
    </source>
</evidence>
<evidence type="ECO:0000313" key="6">
    <source>
        <dbReference type="EMBL" id="QCI67556.1"/>
    </source>
</evidence>
<dbReference type="PANTHER" id="PTHR30085">
    <property type="entry name" value="AMINO ACID ABC TRANSPORTER PERMEASE"/>
    <property type="match status" value="1"/>
</dbReference>
<dbReference type="GO" id="GO:0006865">
    <property type="term" value="P:amino acid transport"/>
    <property type="evidence" value="ECO:0007669"/>
    <property type="project" value="TreeGrafter"/>
</dbReference>
<feature type="chain" id="PRO_5020244979" evidence="4">
    <location>
        <begin position="24"/>
        <end position="344"/>
    </location>
</feature>
<dbReference type="PANTHER" id="PTHR30085:SF7">
    <property type="entry name" value="AMINO-ACID ABC TRANSPORTER-BINDING PROTEIN YHDW-RELATED"/>
    <property type="match status" value="1"/>
</dbReference>
<organism evidence="6 7">
    <name type="scientific">Phreatobacter stygius</name>
    <dbReference type="NCBI Taxonomy" id="1940610"/>
    <lineage>
        <taxon>Bacteria</taxon>
        <taxon>Pseudomonadati</taxon>
        <taxon>Pseudomonadota</taxon>
        <taxon>Alphaproteobacteria</taxon>
        <taxon>Hyphomicrobiales</taxon>
        <taxon>Phreatobacteraceae</taxon>
        <taxon>Phreatobacter</taxon>
    </lineage>
</organism>
<dbReference type="InterPro" id="IPR001638">
    <property type="entry name" value="Solute-binding_3/MltF_N"/>
</dbReference>
<evidence type="ECO:0000256" key="4">
    <source>
        <dbReference type="SAM" id="SignalP"/>
    </source>
</evidence>
<dbReference type="KEGG" id="pstg:E8M01_27035"/>
<keyword evidence="3 4" id="KW-0732">Signal</keyword>
<feature type="signal peptide" evidence="4">
    <location>
        <begin position="1"/>
        <end position="23"/>
    </location>
</feature>
<keyword evidence="7" id="KW-1185">Reference proteome</keyword>
<dbReference type="Gene3D" id="3.40.190.10">
    <property type="entry name" value="Periplasmic binding protein-like II"/>
    <property type="match status" value="2"/>
</dbReference>
<comment type="similarity">
    <text evidence="1">Belongs to the bacterial solute-binding protein 3 family.</text>
</comment>
<reference evidence="6 7" key="1">
    <citation type="submission" date="2019-04" db="EMBL/GenBank/DDBJ databases">
        <title>Phreatobacter aquaticus sp. nov.</title>
        <authorList>
            <person name="Choi A."/>
        </authorList>
    </citation>
    <scope>NUCLEOTIDE SEQUENCE [LARGE SCALE GENOMIC DNA]</scope>
    <source>
        <strain evidence="6 7">KCTC 52518</strain>
    </source>
</reference>
<feature type="domain" description="Solute-binding protein family 3/N-terminal" evidence="5">
    <location>
        <begin position="40"/>
        <end position="269"/>
    </location>
</feature>
<sequence length="344" mass="37699">MTIVKTLMAATAAVAFGLVPALAQNSGPAATLQKIRERGYILCGASQGVPGFSQPDDKGIWRGFDTDFCRALAATIFDDPDKARYLPLASKDRLISLQGGNIDVLARTTTWSIGREISQGLAFTAISYYDGQGFLVRKSAGLKSVRDLNGATICVSQGTTNELNLADYFRANNLTYKVVTFGSLDEVSKAYETGRCDAYTTDMSQLATNRFLMQVPDDHMVLPEIISKEPLGPWVRKGDPQWFDIVRWSLFVLLAAEELGITKANLPEHLASTNPEVRRLLGLDGNFGETLGLSRDWAARIIRHVGNYGESFERNLGAGSRIGLPRGANQLWNRGGLQYSPPFR</sequence>
<dbReference type="OrthoDB" id="9777941at2"/>
<dbReference type="EMBL" id="CP039690">
    <property type="protein sequence ID" value="QCI67556.1"/>
    <property type="molecule type" value="Genomic_DNA"/>
</dbReference>
<protein>
    <submittedName>
        <fullName evidence="6">Amino acid ABC transporter substrate-binding protein</fullName>
    </submittedName>
</protein>
<dbReference type="SMART" id="SM00062">
    <property type="entry name" value="PBPb"/>
    <property type="match status" value="1"/>
</dbReference>
<dbReference type="AlphaFoldDB" id="A0A4D7BE00"/>
<dbReference type="RefSeq" id="WP_136962986.1">
    <property type="nucleotide sequence ID" value="NZ_CP039690.1"/>
</dbReference>
<dbReference type="Pfam" id="PF00497">
    <property type="entry name" value="SBP_bac_3"/>
    <property type="match status" value="1"/>
</dbReference>
<dbReference type="SUPFAM" id="SSF53850">
    <property type="entry name" value="Periplasmic binding protein-like II"/>
    <property type="match status" value="1"/>
</dbReference>
<gene>
    <name evidence="6" type="ORF">E8M01_27035</name>
</gene>
<dbReference type="InterPro" id="IPR051455">
    <property type="entry name" value="Bact_solute-bind_prot3"/>
</dbReference>
<evidence type="ECO:0000256" key="3">
    <source>
        <dbReference type="ARBA" id="ARBA00022729"/>
    </source>
</evidence>
<accession>A0A4D7BE00</accession>
<name>A0A4D7BE00_9HYPH</name>
<proteinExistence type="inferred from homology"/>
<evidence type="ECO:0000256" key="2">
    <source>
        <dbReference type="ARBA" id="ARBA00022448"/>
    </source>
</evidence>
<dbReference type="Proteomes" id="UP000298781">
    <property type="component" value="Chromosome"/>
</dbReference>